<dbReference type="OrthoDB" id="3192540at2"/>
<dbReference type="RefSeq" id="WP_131452594.1">
    <property type="nucleotide sequence ID" value="NZ_BMJK01000001.1"/>
</dbReference>
<comment type="caution">
    <text evidence="1">The sequence shown here is derived from an EMBL/GenBank/DDBJ whole genome shotgun (WGS) entry which is preliminary data.</text>
</comment>
<sequence length="117" mass="13082">MAGHRIFAMPFAKVYPAYVAKAERKGRTRQEVDAIIRWQTGYEEAGLAAALADGRDFTAFYAQAPAMNPDRMLVTGRVCGVQVEAVNDPLMREIRVLDKLVDELAKGRAMEKILRRA</sequence>
<organism evidence="1 2">
    <name type="scientific">Aurantiacibacter arachoides</name>
    <dbReference type="NCBI Taxonomy" id="1850444"/>
    <lineage>
        <taxon>Bacteria</taxon>
        <taxon>Pseudomonadati</taxon>
        <taxon>Pseudomonadota</taxon>
        <taxon>Alphaproteobacteria</taxon>
        <taxon>Sphingomonadales</taxon>
        <taxon>Erythrobacteraceae</taxon>
        <taxon>Aurantiacibacter</taxon>
    </lineage>
</organism>
<protein>
    <submittedName>
        <fullName evidence="1">DUF2200 family protein</fullName>
    </submittedName>
</protein>
<dbReference type="Proteomes" id="UP000460626">
    <property type="component" value="Unassembled WGS sequence"/>
</dbReference>
<proteinExistence type="predicted"/>
<dbReference type="Pfam" id="PF09966">
    <property type="entry name" value="DUF2200"/>
    <property type="match status" value="1"/>
</dbReference>
<dbReference type="InterPro" id="IPR014580">
    <property type="entry name" value="UCP033199"/>
</dbReference>
<dbReference type="Gene3D" id="1.10.8.290">
    <property type="entry name" value="uncharacterized protein sp1917 domain"/>
    <property type="match status" value="1"/>
</dbReference>
<dbReference type="InterPro" id="IPR023204">
    <property type="entry name" value="SP1917_dom_sf"/>
</dbReference>
<evidence type="ECO:0000313" key="1">
    <source>
        <dbReference type="EMBL" id="MXO93310.1"/>
    </source>
</evidence>
<keyword evidence="2" id="KW-1185">Reference proteome</keyword>
<accession>A0A845A178</accession>
<dbReference type="AlphaFoldDB" id="A0A845A178"/>
<reference evidence="1 2" key="1">
    <citation type="submission" date="2019-12" db="EMBL/GenBank/DDBJ databases">
        <title>Genomic-based taxomic classification of the family Erythrobacteraceae.</title>
        <authorList>
            <person name="Xu L."/>
        </authorList>
    </citation>
    <scope>NUCLEOTIDE SEQUENCE [LARGE SCALE GENOMIC DNA]</scope>
    <source>
        <strain evidence="1 2">RC4-10-4</strain>
    </source>
</reference>
<dbReference type="PIRSF" id="PIRSF033199">
    <property type="entry name" value="UCP033199"/>
    <property type="match status" value="1"/>
</dbReference>
<evidence type="ECO:0000313" key="2">
    <source>
        <dbReference type="Proteomes" id="UP000460626"/>
    </source>
</evidence>
<dbReference type="EMBL" id="WTYH01000001">
    <property type="protein sequence ID" value="MXO93310.1"/>
    <property type="molecule type" value="Genomic_DNA"/>
</dbReference>
<name>A0A845A178_9SPHN</name>
<gene>
    <name evidence="1" type="ORF">GRI62_06775</name>
</gene>